<evidence type="ECO:0000313" key="2">
    <source>
        <dbReference type="EMBL" id="PPR89664.1"/>
    </source>
</evidence>
<dbReference type="InterPro" id="IPR036457">
    <property type="entry name" value="PPM-type-like_dom_sf"/>
</dbReference>
<dbReference type="Pfam" id="PF00481">
    <property type="entry name" value="PP2C"/>
    <property type="match status" value="1"/>
</dbReference>
<dbReference type="AlphaFoldDB" id="A0A2P5WF08"/>
<dbReference type="InterPro" id="IPR015655">
    <property type="entry name" value="PP2C"/>
</dbReference>
<sequence>MKVVSFNTPHFPSIITNRYVEWYNSRGIHVITFLVELKDLLCLDPVSMLDQRIAELANRLATWGSEKEEDGRERSFILEFCTWKSKFWHYLADMESYLDIADKMLMENPELALMGSCVLVMLMKGGDVNVTNVGDSSDGDKFSSIPDLTAFQLSVDHNTNEKEEVQRIKNEHPDDPCVVMNDRVKGSLKVNRAFGASFLKQTL</sequence>
<dbReference type="OrthoDB" id="420076at2759"/>
<dbReference type="InterPro" id="IPR001932">
    <property type="entry name" value="PPM-type_phosphatase-like_dom"/>
</dbReference>
<dbReference type="Gene3D" id="3.60.40.10">
    <property type="entry name" value="PPM-type phosphatase domain"/>
    <property type="match status" value="1"/>
</dbReference>
<dbReference type="GO" id="GO:0004722">
    <property type="term" value="F:protein serine/threonine phosphatase activity"/>
    <property type="evidence" value="ECO:0007669"/>
    <property type="project" value="InterPro"/>
</dbReference>
<evidence type="ECO:0000259" key="1">
    <source>
        <dbReference type="PROSITE" id="PS51746"/>
    </source>
</evidence>
<proteinExistence type="predicted"/>
<evidence type="ECO:0000313" key="3">
    <source>
        <dbReference type="Proteomes" id="UP000239757"/>
    </source>
</evidence>
<gene>
    <name evidence="2" type="ORF">GOBAR_AA31021</name>
</gene>
<feature type="domain" description="PPM-type phosphatase" evidence="1">
    <location>
        <begin position="52"/>
        <end position="203"/>
    </location>
</feature>
<dbReference type="PROSITE" id="PS51746">
    <property type="entry name" value="PPM_2"/>
    <property type="match status" value="1"/>
</dbReference>
<dbReference type="SUPFAM" id="SSF81606">
    <property type="entry name" value="PP2C-like"/>
    <property type="match status" value="1"/>
</dbReference>
<dbReference type="PANTHER" id="PTHR13832:SF228">
    <property type="entry name" value="PROTEIN PHOSPHATASE 2C 23-RELATED"/>
    <property type="match status" value="1"/>
</dbReference>
<dbReference type="EMBL" id="KZ667870">
    <property type="protein sequence ID" value="PPR89664.1"/>
    <property type="molecule type" value="Genomic_DNA"/>
</dbReference>
<accession>A0A2P5WF08</accession>
<protein>
    <recommendedName>
        <fullName evidence="1">PPM-type phosphatase domain-containing protein</fullName>
    </recommendedName>
</protein>
<organism evidence="2 3">
    <name type="scientific">Gossypium barbadense</name>
    <name type="common">Sea Island cotton</name>
    <name type="synonym">Hibiscus barbadensis</name>
    <dbReference type="NCBI Taxonomy" id="3634"/>
    <lineage>
        <taxon>Eukaryota</taxon>
        <taxon>Viridiplantae</taxon>
        <taxon>Streptophyta</taxon>
        <taxon>Embryophyta</taxon>
        <taxon>Tracheophyta</taxon>
        <taxon>Spermatophyta</taxon>
        <taxon>Magnoliopsida</taxon>
        <taxon>eudicotyledons</taxon>
        <taxon>Gunneridae</taxon>
        <taxon>Pentapetalae</taxon>
        <taxon>rosids</taxon>
        <taxon>malvids</taxon>
        <taxon>Malvales</taxon>
        <taxon>Malvaceae</taxon>
        <taxon>Malvoideae</taxon>
        <taxon>Gossypium</taxon>
    </lineage>
</organism>
<name>A0A2P5WF08_GOSBA</name>
<dbReference type="PANTHER" id="PTHR13832">
    <property type="entry name" value="PROTEIN PHOSPHATASE 2C"/>
    <property type="match status" value="1"/>
</dbReference>
<dbReference type="Proteomes" id="UP000239757">
    <property type="component" value="Unassembled WGS sequence"/>
</dbReference>
<reference evidence="2 3" key="1">
    <citation type="submission" date="2015-01" db="EMBL/GenBank/DDBJ databases">
        <title>Genome of allotetraploid Gossypium barbadense reveals genomic plasticity and fiber elongation in cotton evolution.</title>
        <authorList>
            <person name="Chen X."/>
            <person name="Liu X."/>
            <person name="Zhao B."/>
            <person name="Zheng H."/>
            <person name="Hu Y."/>
            <person name="Lu G."/>
            <person name="Yang C."/>
            <person name="Chen J."/>
            <person name="Shan C."/>
            <person name="Zhang L."/>
            <person name="Zhou Y."/>
            <person name="Wang L."/>
            <person name="Guo W."/>
            <person name="Bai Y."/>
            <person name="Ruan J."/>
            <person name="Shangguan X."/>
            <person name="Mao Y."/>
            <person name="Jiang J."/>
            <person name="Zhu Y."/>
            <person name="Lei J."/>
            <person name="Kang H."/>
            <person name="Chen S."/>
            <person name="He X."/>
            <person name="Wang R."/>
            <person name="Wang Y."/>
            <person name="Chen J."/>
            <person name="Wang L."/>
            <person name="Yu S."/>
            <person name="Wang B."/>
            <person name="Wei J."/>
            <person name="Song S."/>
            <person name="Lu X."/>
            <person name="Gao Z."/>
            <person name="Gu W."/>
            <person name="Deng X."/>
            <person name="Ma D."/>
            <person name="Wang S."/>
            <person name="Liang W."/>
            <person name="Fang L."/>
            <person name="Cai C."/>
            <person name="Zhu X."/>
            <person name="Zhou B."/>
            <person name="Zhang Y."/>
            <person name="Chen Z."/>
            <person name="Xu S."/>
            <person name="Zhu R."/>
            <person name="Wang S."/>
            <person name="Zhang T."/>
            <person name="Zhao G."/>
        </authorList>
    </citation>
    <scope>NUCLEOTIDE SEQUENCE [LARGE SCALE GENOMIC DNA]</scope>
    <source>
        <strain evidence="3">cv. Xinhai21</strain>
        <tissue evidence="2">Leaf</tissue>
    </source>
</reference>